<dbReference type="AlphaFoldDB" id="A0A0A7PFQ0"/>
<evidence type="ECO:0000313" key="1">
    <source>
        <dbReference type="EMBL" id="AJA08063.1"/>
    </source>
</evidence>
<dbReference type="Proteomes" id="UP000030907">
    <property type="component" value="Chromosome"/>
</dbReference>
<reference evidence="1 2" key="1">
    <citation type="journal article" date="2015" name="Int. J. Syst. Evol. Microbiol.">
        <title>Description of Sphingopyxis fribergensis sp. nov. - a soil bacterium with the ability to degrade styrene and phenylacetic acid.</title>
        <authorList>
            <person name="Oelschlagel M."/>
            <person name="Ruckert C."/>
            <person name="Kalinowski J."/>
            <person name="Schmidt G."/>
            <person name="Schlomann M."/>
            <person name="Tischler D."/>
        </authorList>
    </citation>
    <scope>NUCLEOTIDE SEQUENCE [LARGE SCALE GENOMIC DNA]</scope>
    <source>
        <strain evidence="1 2">Kp5.2</strain>
    </source>
</reference>
<sequence>MIATSDAARGFGHGNQPCLLDILATRGADAVAARVDPRDRETDTCHLGNRNFFERVSGFIIFAFDGLFGEIGSDRLAPADFKALDLVG</sequence>
<evidence type="ECO:0000313" key="2">
    <source>
        <dbReference type="Proteomes" id="UP000030907"/>
    </source>
</evidence>
<keyword evidence="2" id="KW-1185">Reference proteome</keyword>
<organism evidence="1 2">
    <name type="scientific">Sphingopyxis fribergensis</name>
    <dbReference type="NCBI Taxonomy" id="1515612"/>
    <lineage>
        <taxon>Bacteria</taxon>
        <taxon>Pseudomonadati</taxon>
        <taxon>Pseudomonadota</taxon>
        <taxon>Alphaproteobacteria</taxon>
        <taxon>Sphingomonadales</taxon>
        <taxon>Sphingomonadaceae</taxon>
        <taxon>Sphingopyxis</taxon>
    </lineage>
</organism>
<dbReference type="EMBL" id="CP009122">
    <property type="protein sequence ID" value="AJA08063.1"/>
    <property type="molecule type" value="Genomic_DNA"/>
</dbReference>
<protein>
    <submittedName>
        <fullName evidence="1">Uncharacterized protein</fullName>
    </submittedName>
</protein>
<accession>A0A0A7PFQ0</accession>
<gene>
    <name evidence="1" type="ORF">SKP52_05690</name>
</gene>
<dbReference type="HOGENOM" id="CLU_2467410_0_0_5"/>
<dbReference type="KEGG" id="sphk:SKP52_05690"/>
<name>A0A0A7PFQ0_9SPHN</name>
<proteinExistence type="predicted"/>
<dbReference type="STRING" id="1515612.SKP52_05690"/>